<dbReference type="Proteomes" id="UP001054821">
    <property type="component" value="Chromosome 5"/>
</dbReference>
<evidence type="ECO:0000256" key="1">
    <source>
        <dbReference type="SAM" id="MobiDB-lite"/>
    </source>
</evidence>
<sequence length="88" mass="9477">MMQAPGTPRDQPPRGPPKLEQWQQMPTEPGGSELGAVVIDLPPQMTEKREAGWAAGSSAAGEGREATVATAGSTATARRPRNERRWLR</sequence>
<feature type="region of interest" description="Disordered" evidence="1">
    <location>
        <begin position="48"/>
        <end position="88"/>
    </location>
</feature>
<reference evidence="2 3" key="1">
    <citation type="journal article" date="2022" name="G3 (Bethesda)">
        <title>Whole-genome sequence and methylome profiling of the almond [Prunus dulcis (Mill.) D.A. Webb] cultivar 'Nonpareil'.</title>
        <authorList>
            <person name="D'Amico-Willman K.M."/>
            <person name="Ouma W.Z."/>
            <person name="Meulia T."/>
            <person name="Sideli G.M."/>
            <person name="Gradziel T.M."/>
            <person name="Fresnedo-Ramirez J."/>
        </authorList>
    </citation>
    <scope>NUCLEOTIDE SEQUENCE [LARGE SCALE GENOMIC DNA]</scope>
    <source>
        <strain evidence="2">Clone GOH B32 T37-40</strain>
    </source>
</reference>
<accession>A0AAD4VP76</accession>
<dbReference type="EMBL" id="JAJFAZ020000005">
    <property type="protein sequence ID" value="KAI5327747.1"/>
    <property type="molecule type" value="Genomic_DNA"/>
</dbReference>
<comment type="caution">
    <text evidence="2">The sequence shown here is derived from an EMBL/GenBank/DDBJ whole genome shotgun (WGS) entry which is preliminary data.</text>
</comment>
<proteinExistence type="predicted"/>
<dbReference type="AlphaFoldDB" id="A0AAD4VP76"/>
<gene>
    <name evidence="2" type="ORF">L3X38_027143</name>
</gene>
<evidence type="ECO:0000313" key="3">
    <source>
        <dbReference type="Proteomes" id="UP001054821"/>
    </source>
</evidence>
<feature type="region of interest" description="Disordered" evidence="1">
    <location>
        <begin position="1"/>
        <end position="35"/>
    </location>
</feature>
<organism evidence="2 3">
    <name type="scientific">Prunus dulcis</name>
    <name type="common">Almond</name>
    <name type="synonym">Amygdalus dulcis</name>
    <dbReference type="NCBI Taxonomy" id="3755"/>
    <lineage>
        <taxon>Eukaryota</taxon>
        <taxon>Viridiplantae</taxon>
        <taxon>Streptophyta</taxon>
        <taxon>Embryophyta</taxon>
        <taxon>Tracheophyta</taxon>
        <taxon>Spermatophyta</taxon>
        <taxon>Magnoliopsida</taxon>
        <taxon>eudicotyledons</taxon>
        <taxon>Gunneridae</taxon>
        <taxon>Pentapetalae</taxon>
        <taxon>rosids</taxon>
        <taxon>fabids</taxon>
        <taxon>Rosales</taxon>
        <taxon>Rosaceae</taxon>
        <taxon>Amygdaloideae</taxon>
        <taxon>Amygdaleae</taxon>
        <taxon>Prunus</taxon>
    </lineage>
</organism>
<evidence type="ECO:0000313" key="2">
    <source>
        <dbReference type="EMBL" id="KAI5327747.1"/>
    </source>
</evidence>
<name>A0AAD4VP76_PRUDU</name>
<feature type="compositionally biased region" description="Low complexity" evidence="1">
    <location>
        <begin position="52"/>
        <end position="77"/>
    </location>
</feature>
<protein>
    <submittedName>
        <fullName evidence="2">Uncharacterized protein</fullName>
    </submittedName>
</protein>
<keyword evidence="3" id="KW-1185">Reference proteome</keyword>